<dbReference type="OrthoDB" id="9777271at2"/>
<dbReference type="AlphaFoldDB" id="A0A3L7A8K8"/>
<dbReference type="SMART" id="SM01118">
    <property type="entry name" value="CYTH"/>
    <property type="match status" value="1"/>
</dbReference>
<dbReference type="InterPro" id="IPR033469">
    <property type="entry name" value="CYTH-like_dom_sf"/>
</dbReference>
<reference evidence="2 3" key="1">
    <citation type="submission" date="2018-10" db="EMBL/GenBank/DDBJ databases">
        <authorList>
            <person name="Li J."/>
        </authorList>
    </citation>
    <scope>NUCLEOTIDE SEQUENCE [LARGE SCALE GENOMIC DNA]</scope>
    <source>
        <strain evidence="2 3">IF 016277</strain>
    </source>
</reference>
<gene>
    <name evidence="2" type="ORF">D9V32_06040</name>
</gene>
<feature type="domain" description="CYTH" evidence="1">
    <location>
        <begin position="4"/>
        <end position="218"/>
    </location>
</feature>
<dbReference type="PROSITE" id="PS51707">
    <property type="entry name" value="CYTH"/>
    <property type="match status" value="1"/>
</dbReference>
<dbReference type="InterPro" id="IPR023577">
    <property type="entry name" value="CYTH_domain"/>
</dbReference>
<comment type="caution">
    <text evidence="2">The sequence shown here is derived from an EMBL/GenBank/DDBJ whole genome shotgun (WGS) entry which is preliminary data.</text>
</comment>
<evidence type="ECO:0000259" key="1">
    <source>
        <dbReference type="PROSITE" id="PS51707"/>
    </source>
</evidence>
<evidence type="ECO:0000313" key="2">
    <source>
        <dbReference type="EMBL" id="RLP76425.1"/>
    </source>
</evidence>
<sequence>MTGAREIERKYDVPEGAALPSLTGVLPGFTAGEPHTFEMSATYLDTADHALSTARTALRRREGGHDAGWHIKVSTQEGRFETQWPLDSPVSASATSVAPSDAEIPDVVRAELASRFGLADASFAPIAVLRTTRTTVILRDAEGRDRVEIADDTVVALDVAAGITSTWREWEAEFLPLPGTDGNGAAAEAEATSLLNVVEIHLRAAGAVPAAFGSKLGRTLRR</sequence>
<dbReference type="Proteomes" id="UP000272503">
    <property type="component" value="Unassembled WGS sequence"/>
</dbReference>
<dbReference type="RefSeq" id="WP_121648005.1">
    <property type="nucleotide sequence ID" value="NZ_RCUX01000004.1"/>
</dbReference>
<organism evidence="2 3">
    <name type="scientific">Mycetocola tolaasinivorans</name>
    <dbReference type="NCBI Taxonomy" id="76635"/>
    <lineage>
        <taxon>Bacteria</taxon>
        <taxon>Bacillati</taxon>
        <taxon>Actinomycetota</taxon>
        <taxon>Actinomycetes</taxon>
        <taxon>Micrococcales</taxon>
        <taxon>Microbacteriaceae</taxon>
        <taxon>Mycetocola</taxon>
    </lineage>
</organism>
<dbReference type="CDD" id="cd07374">
    <property type="entry name" value="CYTH-like_Pase"/>
    <property type="match status" value="1"/>
</dbReference>
<dbReference type="Gene3D" id="2.40.320.10">
    <property type="entry name" value="Hypothetical Protein Pfu-838710-001"/>
    <property type="match status" value="1"/>
</dbReference>
<name>A0A3L7A8K8_9MICO</name>
<accession>A0A3L7A8K8</accession>
<proteinExistence type="predicted"/>
<dbReference type="Pfam" id="PF01928">
    <property type="entry name" value="CYTH"/>
    <property type="match status" value="1"/>
</dbReference>
<protein>
    <submittedName>
        <fullName evidence="2">CYTH domain-containing protein</fullName>
    </submittedName>
</protein>
<dbReference type="EMBL" id="RCUX01000004">
    <property type="protein sequence ID" value="RLP76425.1"/>
    <property type="molecule type" value="Genomic_DNA"/>
</dbReference>
<dbReference type="SUPFAM" id="SSF55154">
    <property type="entry name" value="CYTH-like phosphatases"/>
    <property type="match status" value="1"/>
</dbReference>
<keyword evidence="3" id="KW-1185">Reference proteome</keyword>
<evidence type="ECO:0000313" key="3">
    <source>
        <dbReference type="Proteomes" id="UP000272503"/>
    </source>
</evidence>